<feature type="domain" description="ABC transmembrane type-1" evidence="10">
    <location>
        <begin position="22"/>
        <end position="309"/>
    </location>
</feature>
<keyword evidence="4 11" id="KW-0067">ATP-binding</keyword>
<feature type="transmembrane region" description="Helical" evidence="8">
    <location>
        <begin position="280"/>
        <end position="300"/>
    </location>
</feature>
<dbReference type="InterPro" id="IPR011527">
    <property type="entry name" value="ABC1_TM_dom"/>
</dbReference>
<protein>
    <submittedName>
        <fullName evidence="11">ABC transporter ATP-binding protein</fullName>
    </submittedName>
</protein>
<dbReference type="GO" id="GO:0016887">
    <property type="term" value="F:ATP hydrolysis activity"/>
    <property type="evidence" value="ECO:0007669"/>
    <property type="project" value="InterPro"/>
</dbReference>
<feature type="transmembrane region" description="Helical" evidence="8">
    <location>
        <begin position="139"/>
        <end position="159"/>
    </location>
</feature>
<evidence type="ECO:0000313" key="12">
    <source>
        <dbReference type="Proteomes" id="UP000611500"/>
    </source>
</evidence>
<keyword evidence="2 8" id="KW-0812">Transmembrane</keyword>
<evidence type="ECO:0000256" key="1">
    <source>
        <dbReference type="ARBA" id="ARBA00004651"/>
    </source>
</evidence>
<keyword evidence="3" id="KW-0547">Nucleotide-binding</keyword>
<dbReference type="SUPFAM" id="SSF90123">
    <property type="entry name" value="ABC transporter transmembrane region"/>
    <property type="match status" value="1"/>
</dbReference>
<dbReference type="InterPro" id="IPR036640">
    <property type="entry name" value="ABC1_TM_sf"/>
</dbReference>
<dbReference type="Gene3D" id="1.20.1560.10">
    <property type="entry name" value="ABC transporter type 1, transmembrane domain"/>
    <property type="match status" value="1"/>
</dbReference>
<dbReference type="SMART" id="SM00382">
    <property type="entry name" value="AAA"/>
    <property type="match status" value="1"/>
</dbReference>
<dbReference type="InterPro" id="IPR039421">
    <property type="entry name" value="Type_1_exporter"/>
</dbReference>
<gene>
    <name evidence="11" type="ORF">GCM10010961_09020</name>
</gene>
<evidence type="ECO:0000256" key="2">
    <source>
        <dbReference type="ARBA" id="ARBA00022692"/>
    </source>
</evidence>
<evidence type="ECO:0000256" key="8">
    <source>
        <dbReference type="SAM" id="Phobius"/>
    </source>
</evidence>
<keyword evidence="12" id="KW-1185">Reference proteome</keyword>
<dbReference type="CDD" id="cd03228">
    <property type="entry name" value="ABCC_MRP_Like"/>
    <property type="match status" value="1"/>
</dbReference>
<evidence type="ECO:0000256" key="5">
    <source>
        <dbReference type="ARBA" id="ARBA00022989"/>
    </source>
</evidence>
<evidence type="ECO:0000256" key="7">
    <source>
        <dbReference type="SAM" id="MobiDB-lite"/>
    </source>
</evidence>
<evidence type="ECO:0000313" key="11">
    <source>
        <dbReference type="EMBL" id="GHG83541.1"/>
    </source>
</evidence>
<sequence length="561" mass="58325">MKRLWVILKLLCSADPWAMGRGAALTVVVLIMGAALLGLSGWFITATGLAGIAGIGIAFDVFRPSAGVRFLALGRAAARYGERLLTHDATLRALASLRITLMRRLELWPMEALRRLRGASALTRITADVDALDGVALRLALPLTAGVITHLVAFGLLAWLVTPLIALSLTAGYLIGGALVLLRVAARTLAPSTRAETAMQALRRGAIGLFRGQREVILQGALPDWRARIDTEEAEARAAHDLLDRIDGGAGFALSSLVALLTALVLGLSGGLIAAGGIDAAQAAIGVFVALALAETVLPLRRGVAEIGRMRDAAARVLADVPDGPAPVAAATRSPDPDPDAGIELCDVTLMRPGRDLPLVEGLSFSVAPGEMLVLSGASGAGKSTLLDALAAVSPIAGGEIRCLGVPLADWPESELRQHLMLLPQRSALLGGSIRDNLALSVGELTDAAAWEVLRAVELERVVADRGGLDAILGEGGAGLSGGEARRLSLARALLRKPNILLLDEPTEGLDPATARAVIQGVRSYLPTAAIIAASHRAAEAESADHHRELNGPRGNSIMNQ</sequence>
<proteinExistence type="predicted"/>
<reference evidence="11" key="1">
    <citation type="journal article" date="2014" name="Int. J. Syst. Evol. Microbiol.">
        <title>Complete genome sequence of Corynebacterium casei LMG S-19264T (=DSM 44701T), isolated from a smear-ripened cheese.</title>
        <authorList>
            <consortium name="US DOE Joint Genome Institute (JGI-PGF)"/>
            <person name="Walter F."/>
            <person name="Albersmeier A."/>
            <person name="Kalinowski J."/>
            <person name="Ruckert C."/>
        </authorList>
    </citation>
    <scope>NUCLEOTIDE SEQUENCE</scope>
    <source>
        <strain evidence="11">CGMCC 1.7081</strain>
    </source>
</reference>
<keyword evidence="5 8" id="KW-1133">Transmembrane helix</keyword>
<evidence type="ECO:0000259" key="9">
    <source>
        <dbReference type="PROSITE" id="PS50893"/>
    </source>
</evidence>
<dbReference type="InterPro" id="IPR003439">
    <property type="entry name" value="ABC_transporter-like_ATP-bd"/>
</dbReference>
<dbReference type="GO" id="GO:0140359">
    <property type="term" value="F:ABC-type transporter activity"/>
    <property type="evidence" value="ECO:0007669"/>
    <property type="project" value="InterPro"/>
</dbReference>
<dbReference type="AlphaFoldDB" id="A0A8J3H3T5"/>
<dbReference type="InterPro" id="IPR027417">
    <property type="entry name" value="P-loop_NTPase"/>
</dbReference>
<dbReference type="PROSITE" id="PS50929">
    <property type="entry name" value="ABC_TM1F"/>
    <property type="match status" value="1"/>
</dbReference>
<dbReference type="Proteomes" id="UP000611500">
    <property type="component" value="Unassembled WGS sequence"/>
</dbReference>
<feature type="transmembrane region" description="Helical" evidence="8">
    <location>
        <begin position="30"/>
        <end position="59"/>
    </location>
</feature>
<dbReference type="EMBL" id="BNAP01000002">
    <property type="protein sequence ID" value="GHG83541.1"/>
    <property type="molecule type" value="Genomic_DNA"/>
</dbReference>
<organism evidence="11 12">
    <name type="scientific">Pseudodonghicola xiamenensis</name>
    <dbReference type="NCBI Taxonomy" id="337702"/>
    <lineage>
        <taxon>Bacteria</taxon>
        <taxon>Pseudomonadati</taxon>
        <taxon>Pseudomonadota</taxon>
        <taxon>Alphaproteobacteria</taxon>
        <taxon>Rhodobacterales</taxon>
        <taxon>Paracoccaceae</taxon>
        <taxon>Pseudodonghicola</taxon>
    </lineage>
</organism>
<dbReference type="PANTHER" id="PTHR24221">
    <property type="entry name" value="ATP-BINDING CASSETTE SUB-FAMILY B"/>
    <property type="match status" value="1"/>
</dbReference>
<feature type="compositionally biased region" description="Basic and acidic residues" evidence="7">
    <location>
        <begin position="542"/>
        <end position="551"/>
    </location>
</feature>
<evidence type="ECO:0000256" key="3">
    <source>
        <dbReference type="ARBA" id="ARBA00022741"/>
    </source>
</evidence>
<dbReference type="InterPro" id="IPR017871">
    <property type="entry name" value="ABC_transporter-like_CS"/>
</dbReference>
<keyword evidence="6 8" id="KW-0472">Membrane</keyword>
<evidence type="ECO:0000259" key="10">
    <source>
        <dbReference type="PROSITE" id="PS50929"/>
    </source>
</evidence>
<feature type="domain" description="ABC transporter" evidence="9">
    <location>
        <begin position="343"/>
        <end position="558"/>
    </location>
</feature>
<comment type="subcellular location">
    <subcellularLocation>
        <location evidence="1">Cell membrane</location>
        <topology evidence="1">Multi-pass membrane protein</topology>
    </subcellularLocation>
</comment>
<feature type="region of interest" description="Disordered" evidence="7">
    <location>
        <begin position="542"/>
        <end position="561"/>
    </location>
</feature>
<name>A0A8J3H3T5_9RHOB</name>
<dbReference type="PROSITE" id="PS50893">
    <property type="entry name" value="ABC_TRANSPORTER_2"/>
    <property type="match status" value="1"/>
</dbReference>
<dbReference type="Pfam" id="PF00005">
    <property type="entry name" value="ABC_tran"/>
    <property type="match status" value="1"/>
</dbReference>
<dbReference type="GO" id="GO:0005886">
    <property type="term" value="C:plasma membrane"/>
    <property type="evidence" value="ECO:0007669"/>
    <property type="project" value="UniProtKB-SubCell"/>
</dbReference>
<reference evidence="11" key="2">
    <citation type="submission" date="2020-09" db="EMBL/GenBank/DDBJ databases">
        <authorList>
            <person name="Sun Q."/>
            <person name="Zhou Y."/>
        </authorList>
    </citation>
    <scope>NUCLEOTIDE SEQUENCE</scope>
    <source>
        <strain evidence="11">CGMCC 1.7081</strain>
    </source>
</reference>
<dbReference type="SUPFAM" id="SSF52540">
    <property type="entry name" value="P-loop containing nucleoside triphosphate hydrolases"/>
    <property type="match status" value="1"/>
</dbReference>
<dbReference type="RefSeq" id="WP_051312222.1">
    <property type="nucleotide sequence ID" value="NZ_BNAP01000002.1"/>
</dbReference>
<dbReference type="GO" id="GO:0005524">
    <property type="term" value="F:ATP binding"/>
    <property type="evidence" value="ECO:0007669"/>
    <property type="project" value="UniProtKB-KW"/>
</dbReference>
<accession>A0A8J3H3T5</accession>
<comment type="caution">
    <text evidence="11">The sequence shown here is derived from an EMBL/GenBank/DDBJ whole genome shotgun (WGS) entry which is preliminary data.</text>
</comment>
<evidence type="ECO:0000256" key="4">
    <source>
        <dbReference type="ARBA" id="ARBA00022840"/>
    </source>
</evidence>
<dbReference type="PROSITE" id="PS00211">
    <property type="entry name" value="ABC_TRANSPORTER_1"/>
    <property type="match status" value="1"/>
</dbReference>
<dbReference type="GO" id="GO:0034040">
    <property type="term" value="F:ATPase-coupled lipid transmembrane transporter activity"/>
    <property type="evidence" value="ECO:0007669"/>
    <property type="project" value="TreeGrafter"/>
</dbReference>
<dbReference type="PANTHER" id="PTHR24221:SF654">
    <property type="entry name" value="ATP-BINDING CASSETTE SUB-FAMILY B MEMBER 6"/>
    <property type="match status" value="1"/>
</dbReference>
<evidence type="ECO:0000256" key="6">
    <source>
        <dbReference type="ARBA" id="ARBA00023136"/>
    </source>
</evidence>
<dbReference type="Gene3D" id="3.40.50.300">
    <property type="entry name" value="P-loop containing nucleotide triphosphate hydrolases"/>
    <property type="match status" value="1"/>
</dbReference>
<dbReference type="InterPro" id="IPR003593">
    <property type="entry name" value="AAA+_ATPase"/>
</dbReference>
<feature type="transmembrane region" description="Helical" evidence="8">
    <location>
        <begin position="165"/>
        <end position="186"/>
    </location>
</feature>
<feature type="transmembrane region" description="Helical" evidence="8">
    <location>
        <begin position="252"/>
        <end position="274"/>
    </location>
</feature>